<keyword evidence="3" id="KW-1185">Reference proteome</keyword>
<evidence type="ECO:0000313" key="2">
    <source>
        <dbReference type="EMBL" id="GMR50636.1"/>
    </source>
</evidence>
<feature type="region of interest" description="Disordered" evidence="1">
    <location>
        <begin position="154"/>
        <end position="249"/>
    </location>
</feature>
<sequence length="313" mass="35753">MLAGNSISLNEEPKKEPLDEFPPMPAGNKISNESDANRKEPKEEPLVLFHPYSLDNEADDNVYKKEEMSDHGEFPFSLDAYSFEIDHPYSINSSEDTDGATLEARGKKRRQIAVKTLKFPSMDGEVLKRSSSSRIVTRPVKYYDYVMDQPIEKPESHIEKMRRKEKTGDEELTQAFTNEVNDNVYREEEMSDNGKAQFYSVGDPSHPFPTHSSEDISSGHVVIEKGEKRKRQKTAKNPQVLPKSDEVLKRTSSNRIVTRPLKFADYVMHQPVVNVECPDYDDANEEPCNVMEIEIPEMVVAKGSSKRKTKYEV</sequence>
<evidence type="ECO:0000256" key="1">
    <source>
        <dbReference type="SAM" id="MobiDB-lite"/>
    </source>
</evidence>
<feature type="compositionally biased region" description="Basic and acidic residues" evidence="1">
    <location>
        <begin position="35"/>
        <end position="45"/>
    </location>
</feature>
<accession>A0AAN5CU21</accession>
<feature type="region of interest" description="Disordered" evidence="1">
    <location>
        <begin position="1"/>
        <end position="51"/>
    </location>
</feature>
<name>A0AAN5CU21_9BILA</name>
<proteinExistence type="predicted"/>
<gene>
    <name evidence="2" type="ORF">PMAYCL1PPCAC_20831</name>
</gene>
<organism evidence="2 3">
    <name type="scientific">Pristionchus mayeri</name>
    <dbReference type="NCBI Taxonomy" id="1317129"/>
    <lineage>
        <taxon>Eukaryota</taxon>
        <taxon>Metazoa</taxon>
        <taxon>Ecdysozoa</taxon>
        <taxon>Nematoda</taxon>
        <taxon>Chromadorea</taxon>
        <taxon>Rhabditida</taxon>
        <taxon>Rhabditina</taxon>
        <taxon>Diplogasteromorpha</taxon>
        <taxon>Diplogasteroidea</taxon>
        <taxon>Neodiplogasteridae</taxon>
        <taxon>Pristionchus</taxon>
    </lineage>
</organism>
<comment type="caution">
    <text evidence="2">The sequence shown here is derived from an EMBL/GenBank/DDBJ whole genome shotgun (WGS) entry which is preliminary data.</text>
</comment>
<protein>
    <submittedName>
        <fullName evidence="2">Uncharacterized protein</fullName>
    </submittedName>
</protein>
<feature type="non-terminal residue" evidence="2">
    <location>
        <position position="313"/>
    </location>
</feature>
<dbReference type="Proteomes" id="UP001328107">
    <property type="component" value="Unassembled WGS sequence"/>
</dbReference>
<dbReference type="AlphaFoldDB" id="A0AAN5CU21"/>
<dbReference type="EMBL" id="BTRK01000004">
    <property type="protein sequence ID" value="GMR50636.1"/>
    <property type="molecule type" value="Genomic_DNA"/>
</dbReference>
<reference evidence="3" key="1">
    <citation type="submission" date="2022-10" db="EMBL/GenBank/DDBJ databases">
        <title>Genome assembly of Pristionchus species.</title>
        <authorList>
            <person name="Yoshida K."/>
            <person name="Sommer R.J."/>
        </authorList>
    </citation>
    <scope>NUCLEOTIDE SEQUENCE [LARGE SCALE GENOMIC DNA]</scope>
    <source>
        <strain evidence="3">RS5460</strain>
    </source>
</reference>
<evidence type="ECO:0000313" key="3">
    <source>
        <dbReference type="Proteomes" id="UP001328107"/>
    </source>
</evidence>